<protein>
    <recommendedName>
        <fullName evidence="3">BTB domain-containing protein</fullName>
    </recommendedName>
</protein>
<dbReference type="Proteomes" id="UP000275408">
    <property type="component" value="Unassembled WGS sequence"/>
</dbReference>
<evidence type="ECO:0000259" key="3">
    <source>
        <dbReference type="PROSITE" id="PS50097"/>
    </source>
</evidence>
<dbReference type="InterPro" id="IPR011705">
    <property type="entry name" value="BACK"/>
</dbReference>
<feature type="domain" description="BTB" evidence="3">
    <location>
        <begin position="35"/>
        <end position="102"/>
    </location>
</feature>
<dbReference type="InterPro" id="IPR015915">
    <property type="entry name" value="Kelch-typ_b-propeller"/>
</dbReference>
<dbReference type="AlphaFoldDB" id="A0A3M6UDH9"/>
<dbReference type="FunFam" id="1.25.40.420:FF:000001">
    <property type="entry name" value="Kelch-like family member 12"/>
    <property type="match status" value="2"/>
</dbReference>
<evidence type="ECO:0000256" key="2">
    <source>
        <dbReference type="ARBA" id="ARBA00022737"/>
    </source>
</evidence>
<dbReference type="CDD" id="cd18186">
    <property type="entry name" value="BTB_POZ_ZBTB_KLHL-like"/>
    <property type="match status" value="2"/>
</dbReference>
<evidence type="ECO:0000313" key="4">
    <source>
        <dbReference type="EMBL" id="RMX51730.1"/>
    </source>
</evidence>
<dbReference type="PANTHER" id="PTHR24412:SF497">
    <property type="entry name" value="KELCH-LIKE PROTEIN 18"/>
    <property type="match status" value="1"/>
</dbReference>
<dbReference type="SMART" id="SM00875">
    <property type="entry name" value="BACK"/>
    <property type="match status" value="2"/>
</dbReference>
<proteinExistence type="predicted"/>
<dbReference type="Pfam" id="PF00651">
    <property type="entry name" value="BTB"/>
    <property type="match status" value="2"/>
</dbReference>
<dbReference type="PANTHER" id="PTHR24412">
    <property type="entry name" value="KELCH PROTEIN"/>
    <property type="match status" value="1"/>
</dbReference>
<comment type="caution">
    <text evidence="4">The sequence shown here is derived from an EMBL/GenBank/DDBJ whole genome shotgun (WGS) entry which is preliminary data.</text>
</comment>
<dbReference type="Gene3D" id="1.25.40.420">
    <property type="match status" value="2"/>
</dbReference>
<dbReference type="OrthoDB" id="6052799at2759"/>
<gene>
    <name evidence="4" type="ORF">pdam_00011756</name>
</gene>
<dbReference type="Gene3D" id="3.30.710.10">
    <property type="entry name" value="Potassium Channel Kv1.1, Chain A"/>
    <property type="match status" value="2"/>
</dbReference>
<dbReference type="SMART" id="SM00225">
    <property type="entry name" value="BTB"/>
    <property type="match status" value="2"/>
</dbReference>
<dbReference type="SUPFAM" id="SSF54695">
    <property type="entry name" value="POZ domain"/>
    <property type="match status" value="2"/>
</dbReference>
<dbReference type="Pfam" id="PF07707">
    <property type="entry name" value="BACK"/>
    <property type="match status" value="2"/>
</dbReference>
<dbReference type="PROSITE" id="PS50097">
    <property type="entry name" value="BTB"/>
    <property type="match status" value="2"/>
</dbReference>
<keyword evidence="2" id="KW-0677">Repeat</keyword>
<feature type="domain" description="BTB" evidence="3">
    <location>
        <begin position="598"/>
        <end position="643"/>
    </location>
</feature>
<accession>A0A3M6UDH9</accession>
<dbReference type="InterPro" id="IPR006652">
    <property type="entry name" value="Kelch_1"/>
</dbReference>
<evidence type="ECO:0000313" key="5">
    <source>
        <dbReference type="Proteomes" id="UP000275408"/>
    </source>
</evidence>
<dbReference type="Pfam" id="PF01344">
    <property type="entry name" value="Kelch_1"/>
    <property type="match status" value="2"/>
</dbReference>
<evidence type="ECO:0000256" key="1">
    <source>
        <dbReference type="ARBA" id="ARBA00022441"/>
    </source>
</evidence>
<organism evidence="4 5">
    <name type="scientific">Pocillopora damicornis</name>
    <name type="common">Cauliflower coral</name>
    <name type="synonym">Millepora damicornis</name>
    <dbReference type="NCBI Taxonomy" id="46731"/>
    <lineage>
        <taxon>Eukaryota</taxon>
        <taxon>Metazoa</taxon>
        <taxon>Cnidaria</taxon>
        <taxon>Anthozoa</taxon>
        <taxon>Hexacorallia</taxon>
        <taxon>Scleractinia</taxon>
        <taxon>Astrocoeniina</taxon>
        <taxon>Pocilloporidae</taxon>
        <taxon>Pocillopora</taxon>
    </lineage>
</organism>
<dbReference type="EMBL" id="RCHS01001723">
    <property type="protein sequence ID" value="RMX51730.1"/>
    <property type="molecule type" value="Genomic_DNA"/>
</dbReference>
<keyword evidence="5" id="KW-1185">Reference proteome</keyword>
<dbReference type="Gene3D" id="2.120.10.80">
    <property type="entry name" value="Kelch-type beta propeller"/>
    <property type="match status" value="2"/>
</dbReference>
<dbReference type="SMART" id="SM00612">
    <property type="entry name" value="Kelch"/>
    <property type="match status" value="3"/>
</dbReference>
<dbReference type="InterPro" id="IPR011333">
    <property type="entry name" value="SKP1/BTB/POZ_sf"/>
</dbReference>
<name>A0A3M6UDH9_POCDA</name>
<keyword evidence="1" id="KW-0880">Kelch repeat</keyword>
<sequence>MASISPTSCISQRVNSNREIPIQVWFTREELDQPYDVTLVVRDGDFKAHRKVLSEASPFFEKLLNSDMKESKEGVVRLEIFTASAMRNTLEFIYTGNVQILDEDDARDLIVIADYLLLQNLKTLAMQTLLKELNTSNCISIFHLADEYHCEELLCKSKIIILANFRALFSAKREDVLQMSKEELAIFISSDELHVSAKEDVLSIILAWINHDKNNRRSHFPELFRQVRLVYISRDFLCNEVVTNELVKNNEDCLELAKGAIELIDFNSVDGLDILDRKPRKCLEYSAIVAYTTEGKYLFYFPREDRWYRKEPIYLQSDDGIFFCRDKMYGTRRELLNIDYSWKLRILCYNPHSYRWKFLPPLDDNTLLKKLFVYNDEMYALFLIQKWRPVPDVLWSGVCRFKKESGIIISKYKVDSNSWENVLLKEGLPYRGHYCVVPSENFVYFIGGTEKYGRRLLRDVYRYDLSRKKWDKLADIQAGRQNQLWGAAANGKIYIAGWTKNKKKPGQDELLCEVYNETTNEWQFIRSFSVEREAFLGLIAVDGEVYVVGYDRSSVTELLRVQCYDPESDEWKLKTEISIAWHERAQRQFKICDTMKASPFFEKLLNSDMKECKEGVVRLEIFTDSLMRSTLEFIYTGNVQILDEDEARDLIMLADYLLLPNLKILAAQVLFHKCNISNCISIFRFADEYHCEELVSKTKTFTLSNFTTIFTRNRENVLRMSIKELTMLISRDELHVSTEEDVFNIILAWIHHAKRKRQNYFAELFRHVRLLHISRDFLSNDVVTNELVKGNKGCLDLVHKAIGTLDSKNFDNLPDNLHYTPRKVFESSVLITYSQKYLMCFFPRENSWYTLGDERPSESRASRIFSCNSKLYSTRIGSVEYPQDICRLHMSCYDPYSNAWTSLPVSEGNTCLWRIFVNNKDEMFALFLERCGWDHYRGWRIRNGRRHSKRLFGRRCAKEGTEEKHVSFIMRYKPELHKWKEVTSFNHLDLRQHFTIVAHNNFIYFIGGIEWHGRECEFLNDVDRYDLNTDQWEKLTGLQIARKRASGAAGNRKVIISGGIMRGAQVNQCEIYDEETNEWHFIEGFNEGSYPNRIINFVTVDDEVYALIESVITKIQTVKHYDFERNRWSPNKLLTRMSSVLNVCSIRIFKGWLDNSKLKSFVSVTTQDTPRSSTSTENSLGS</sequence>
<dbReference type="SUPFAM" id="SSF117281">
    <property type="entry name" value="Kelch motif"/>
    <property type="match status" value="2"/>
</dbReference>
<reference evidence="4 5" key="1">
    <citation type="journal article" date="2018" name="Sci. Rep.">
        <title>Comparative analysis of the Pocillopora damicornis genome highlights role of immune system in coral evolution.</title>
        <authorList>
            <person name="Cunning R."/>
            <person name="Bay R.A."/>
            <person name="Gillette P."/>
            <person name="Baker A.C."/>
            <person name="Traylor-Knowles N."/>
        </authorList>
    </citation>
    <scope>NUCLEOTIDE SEQUENCE [LARGE SCALE GENOMIC DNA]</scope>
    <source>
        <strain evidence="4">RSMAS</strain>
        <tissue evidence="4">Whole animal</tissue>
    </source>
</reference>
<dbReference type="InterPro" id="IPR000210">
    <property type="entry name" value="BTB/POZ_dom"/>
</dbReference>